<evidence type="ECO:0000256" key="7">
    <source>
        <dbReference type="ARBA" id="ARBA00053401"/>
    </source>
</evidence>
<dbReference type="GO" id="GO:0042803">
    <property type="term" value="F:protein homodimerization activity"/>
    <property type="evidence" value="ECO:0007669"/>
    <property type="project" value="InterPro"/>
</dbReference>
<evidence type="ECO:0000313" key="15">
    <source>
        <dbReference type="Proteomes" id="UP000250079"/>
    </source>
</evidence>
<evidence type="ECO:0000256" key="11">
    <source>
        <dbReference type="RuleBase" id="RU000639"/>
    </source>
</evidence>
<dbReference type="GO" id="GO:0005829">
    <property type="term" value="C:cytosol"/>
    <property type="evidence" value="ECO:0007669"/>
    <property type="project" value="TreeGrafter"/>
</dbReference>
<gene>
    <name evidence="10 14" type="primary">grpE</name>
    <name evidence="14" type="ORF">IMCC3135_25140</name>
</gene>
<dbReference type="GO" id="GO:0051082">
    <property type="term" value="F:unfolded protein binding"/>
    <property type="evidence" value="ECO:0007669"/>
    <property type="project" value="TreeGrafter"/>
</dbReference>
<reference evidence="14 15" key="1">
    <citation type="submission" date="2016-12" db="EMBL/GenBank/DDBJ databases">
        <authorList>
            <person name="Song W.-J."/>
            <person name="Kurnit D.M."/>
        </authorList>
    </citation>
    <scope>NUCLEOTIDE SEQUENCE [LARGE SCALE GENOMIC DNA]</scope>
    <source>
        <strain evidence="14 15">IMCC3135</strain>
    </source>
</reference>
<dbReference type="PANTHER" id="PTHR21237:SF23">
    <property type="entry name" value="GRPE PROTEIN HOMOLOG, MITOCHONDRIAL"/>
    <property type="match status" value="1"/>
</dbReference>
<dbReference type="SUPFAM" id="SSF51064">
    <property type="entry name" value="Head domain of nucleotide exchange factor GrpE"/>
    <property type="match status" value="1"/>
</dbReference>
<dbReference type="PRINTS" id="PR00773">
    <property type="entry name" value="GRPEPROTEIN"/>
</dbReference>
<evidence type="ECO:0000256" key="9">
    <source>
        <dbReference type="ARBA" id="ARBA00076414"/>
    </source>
</evidence>
<sequence length="235" mass="25614">MPDKTETSDNARNESVDDITLDAASYDVVDEQDIRASSEDQTAQGANTSGAGQDAGSADAQNDPLGFGEQRMGEEEEPLSELDQLRSQLVDAEGRAAENWDRLVRLQAEMENQRKRAQNDVTKARKFALEGIVSDLLPIKDSLEMGLAAAQADDADAGSIVQGAELTLKMLAQVFEKNNILEVNPVDEKFDPEFHQAMSMQEIEGKAANTVASVMQKGYTLNERLVRPALVMVAK</sequence>
<evidence type="ECO:0000256" key="10">
    <source>
        <dbReference type="HAMAP-Rule" id="MF_01151"/>
    </source>
</evidence>
<dbReference type="CDD" id="cd00446">
    <property type="entry name" value="GrpE"/>
    <property type="match status" value="1"/>
</dbReference>
<dbReference type="FunFam" id="2.30.22.10:FF:000001">
    <property type="entry name" value="Protein GrpE"/>
    <property type="match status" value="1"/>
</dbReference>
<dbReference type="Gene3D" id="3.90.20.20">
    <property type="match status" value="1"/>
</dbReference>
<comment type="subunit">
    <text evidence="3 10">Homodimer.</text>
</comment>
<dbReference type="PROSITE" id="PS01071">
    <property type="entry name" value="GRPE"/>
    <property type="match status" value="1"/>
</dbReference>
<dbReference type="EMBL" id="CP018632">
    <property type="protein sequence ID" value="ASJ75091.1"/>
    <property type="molecule type" value="Genomic_DNA"/>
</dbReference>
<keyword evidence="6 10" id="KW-0143">Chaperone</keyword>
<dbReference type="NCBIfam" id="NF010737">
    <property type="entry name" value="PRK14139.1"/>
    <property type="match status" value="1"/>
</dbReference>
<dbReference type="InterPro" id="IPR000740">
    <property type="entry name" value="GrpE"/>
</dbReference>
<comment type="similarity">
    <text evidence="2 10 12">Belongs to the GrpE family.</text>
</comment>
<dbReference type="GO" id="GO:0051087">
    <property type="term" value="F:protein-folding chaperone binding"/>
    <property type="evidence" value="ECO:0007669"/>
    <property type="project" value="InterPro"/>
</dbReference>
<dbReference type="InterPro" id="IPR013805">
    <property type="entry name" value="GrpE_CC"/>
</dbReference>
<evidence type="ECO:0000313" key="14">
    <source>
        <dbReference type="EMBL" id="ASJ75091.1"/>
    </source>
</evidence>
<accession>A0A2Z2NYT3</accession>
<evidence type="ECO:0000256" key="3">
    <source>
        <dbReference type="ARBA" id="ARBA00011738"/>
    </source>
</evidence>
<evidence type="ECO:0000256" key="6">
    <source>
        <dbReference type="ARBA" id="ARBA00023186"/>
    </source>
</evidence>
<dbReference type="Proteomes" id="UP000250079">
    <property type="component" value="Chromosome"/>
</dbReference>
<evidence type="ECO:0000256" key="8">
    <source>
        <dbReference type="ARBA" id="ARBA00072274"/>
    </source>
</evidence>
<dbReference type="GO" id="GO:0000774">
    <property type="term" value="F:adenyl-nucleotide exchange factor activity"/>
    <property type="evidence" value="ECO:0007669"/>
    <property type="project" value="InterPro"/>
</dbReference>
<evidence type="ECO:0000256" key="4">
    <source>
        <dbReference type="ARBA" id="ARBA00022490"/>
    </source>
</evidence>
<evidence type="ECO:0000256" key="5">
    <source>
        <dbReference type="ARBA" id="ARBA00023016"/>
    </source>
</evidence>
<dbReference type="NCBIfam" id="NF010748">
    <property type="entry name" value="PRK14150.1"/>
    <property type="match status" value="1"/>
</dbReference>
<comment type="function">
    <text evidence="7 10 11">Participates actively in the response to hyperosmotic and heat shock by preventing the aggregation of stress-denatured proteins, in association with DnaK and GrpE. It is the nucleotide exchange factor for DnaK and may function as a thermosensor. Unfolded proteins bind initially to DnaJ; upon interaction with the DnaJ-bound protein, DnaK hydrolyzes its bound ATP, resulting in the formation of a stable complex. GrpE releases ADP from DnaK; ATP binding to DnaK triggers the release of the substrate protein, thus completing the reaction cycle. Several rounds of ATP-dependent interactions between DnaJ, DnaK and GrpE are required for fully efficient folding.</text>
</comment>
<dbReference type="KEGG" id="gai:IMCC3135_25140"/>
<dbReference type="RefSeq" id="WP_088920046.1">
    <property type="nucleotide sequence ID" value="NZ_CP018632.1"/>
</dbReference>
<feature type="compositionally biased region" description="Low complexity" evidence="13">
    <location>
        <begin position="49"/>
        <end position="61"/>
    </location>
</feature>
<evidence type="ECO:0000256" key="1">
    <source>
        <dbReference type="ARBA" id="ARBA00004496"/>
    </source>
</evidence>
<keyword evidence="15" id="KW-1185">Reference proteome</keyword>
<protein>
    <recommendedName>
        <fullName evidence="8 10">Protein GrpE</fullName>
    </recommendedName>
    <alternativeName>
        <fullName evidence="9 10">HSP-70 cofactor</fullName>
    </alternativeName>
</protein>
<dbReference type="HAMAP" id="MF_01151">
    <property type="entry name" value="GrpE"/>
    <property type="match status" value="1"/>
</dbReference>
<keyword evidence="4 10" id="KW-0963">Cytoplasm</keyword>
<feature type="compositionally biased region" description="Polar residues" evidence="13">
    <location>
        <begin position="39"/>
        <end position="48"/>
    </location>
</feature>
<comment type="subcellular location">
    <subcellularLocation>
        <location evidence="1 10">Cytoplasm</location>
    </subcellularLocation>
</comment>
<dbReference type="Pfam" id="PF01025">
    <property type="entry name" value="GrpE"/>
    <property type="match status" value="1"/>
</dbReference>
<organism evidence="14 15">
    <name type="scientific">Granulosicoccus antarcticus IMCC3135</name>
    <dbReference type="NCBI Taxonomy" id="1192854"/>
    <lineage>
        <taxon>Bacteria</taxon>
        <taxon>Pseudomonadati</taxon>
        <taxon>Pseudomonadota</taxon>
        <taxon>Gammaproteobacteria</taxon>
        <taxon>Chromatiales</taxon>
        <taxon>Granulosicoccaceae</taxon>
        <taxon>Granulosicoccus</taxon>
    </lineage>
</organism>
<evidence type="ECO:0000256" key="12">
    <source>
        <dbReference type="RuleBase" id="RU004478"/>
    </source>
</evidence>
<dbReference type="Gene3D" id="2.30.22.10">
    <property type="entry name" value="Head domain of nucleotide exchange factor GrpE"/>
    <property type="match status" value="1"/>
</dbReference>
<dbReference type="GO" id="GO:0006457">
    <property type="term" value="P:protein folding"/>
    <property type="evidence" value="ECO:0007669"/>
    <property type="project" value="InterPro"/>
</dbReference>
<keyword evidence="5 10" id="KW-0346">Stress response</keyword>
<feature type="region of interest" description="Disordered" evidence="13">
    <location>
        <begin position="1"/>
        <end position="82"/>
    </location>
</feature>
<dbReference type="SUPFAM" id="SSF58014">
    <property type="entry name" value="Coiled-coil domain of nucleotide exchange factor GrpE"/>
    <property type="match status" value="1"/>
</dbReference>
<dbReference type="OrthoDB" id="9789811at2"/>
<evidence type="ECO:0000256" key="13">
    <source>
        <dbReference type="SAM" id="MobiDB-lite"/>
    </source>
</evidence>
<feature type="compositionally biased region" description="Basic and acidic residues" evidence="13">
    <location>
        <begin position="1"/>
        <end position="15"/>
    </location>
</feature>
<evidence type="ECO:0000256" key="2">
    <source>
        <dbReference type="ARBA" id="ARBA00009054"/>
    </source>
</evidence>
<proteinExistence type="inferred from homology"/>
<dbReference type="InterPro" id="IPR009012">
    <property type="entry name" value="GrpE_head"/>
</dbReference>
<dbReference type="AlphaFoldDB" id="A0A2Z2NYT3"/>
<dbReference type="PANTHER" id="PTHR21237">
    <property type="entry name" value="GRPE PROTEIN"/>
    <property type="match status" value="1"/>
</dbReference>
<name>A0A2Z2NYT3_9GAMM</name>